<proteinExistence type="predicted"/>
<feature type="region of interest" description="Disordered" evidence="1">
    <location>
        <begin position="1"/>
        <end position="23"/>
    </location>
</feature>
<evidence type="ECO:0000313" key="3">
    <source>
        <dbReference type="Proteomes" id="UP000178406"/>
    </source>
</evidence>
<dbReference type="Proteomes" id="UP000178406">
    <property type="component" value="Unassembled WGS sequence"/>
</dbReference>
<evidence type="ECO:0000256" key="1">
    <source>
        <dbReference type="SAM" id="MobiDB-lite"/>
    </source>
</evidence>
<reference evidence="2 3" key="1">
    <citation type="journal article" date="2016" name="Nat. Commun.">
        <title>Thousands of microbial genomes shed light on interconnected biogeochemical processes in an aquifer system.</title>
        <authorList>
            <person name="Anantharaman K."/>
            <person name="Brown C.T."/>
            <person name="Hug L.A."/>
            <person name="Sharon I."/>
            <person name="Castelle C.J."/>
            <person name="Probst A.J."/>
            <person name="Thomas B.C."/>
            <person name="Singh A."/>
            <person name="Wilkins M.J."/>
            <person name="Karaoz U."/>
            <person name="Brodie E.L."/>
            <person name="Williams K.H."/>
            <person name="Hubbard S.S."/>
            <person name="Banfield J.F."/>
        </authorList>
    </citation>
    <scope>NUCLEOTIDE SEQUENCE [LARGE SCALE GENOMIC DNA]</scope>
</reference>
<accession>A0A1F5WF07</accession>
<gene>
    <name evidence="2" type="ORF">A3J56_00240</name>
</gene>
<protein>
    <submittedName>
        <fullName evidence="2">Uncharacterized protein</fullName>
    </submittedName>
</protein>
<sequence length="77" mass="8996">MEKRGEATMTPEEEKEMEKKKNKEREIELLNFRLDLTLRELARAQGLKSPEQFAQKVMALIPSVLESEKTQENTSFL</sequence>
<evidence type="ECO:0000313" key="2">
    <source>
        <dbReference type="EMBL" id="OGF74292.1"/>
    </source>
</evidence>
<organism evidence="2 3">
    <name type="scientific">Candidatus Giovannonibacteria bacterium RIFCSPHIGHO2_02_FULL_46_20</name>
    <dbReference type="NCBI Taxonomy" id="1798338"/>
    <lineage>
        <taxon>Bacteria</taxon>
        <taxon>Candidatus Giovannoniibacteriota</taxon>
    </lineage>
</organism>
<name>A0A1F5WF07_9BACT</name>
<dbReference type="AlphaFoldDB" id="A0A1F5WF07"/>
<comment type="caution">
    <text evidence="2">The sequence shown here is derived from an EMBL/GenBank/DDBJ whole genome shotgun (WGS) entry which is preliminary data.</text>
</comment>
<dbReference type="EMBL" id="MFHQ01000026">
    <property type="protein sequence ID" value="OGF74292.1"/>
    <property type="molecule type" value="Genomic_DNA"/>
</dbReference>